<accession>A0AAD8JWZ0</accession>
<dbReference type="GO" id="GO:0080143">
    <property type="term" value="P:regulation of amino acid export"/>
    <property type="evidence" value="ECO:0007669"/>
    <property type="project" value="InterPro"/>
</dbReference>
<keyword evidence="10" id="KW-1185">Reference proteome</keyword>
<sequence>MDTSLRLDSPLIYLFCGIGFMLVLIMLALLMLACAEWRLRSVAADGRVTTDVDGDHFHNKAVLHGGDVVVPKIAVIMAGEDIPTYLAAPLSSRHEKFLAQNIFVFI</sequence>
<proteinExistence type="inferred from homology"/>
<keyword evidence="3" id="KW-0813">Transport</keyword>
<evidence type="ECO:0000313" key="10">
    <source>
        <dbReference type="Proteomes" id="UP001229421"/>
    </source>
</evidence>
<reference evidence="9" key="1">
    <citation type="journal article" date="2023" name="bioRxiv">
        <title>Improved chromosome-level genome assembly for marigold (Tagetes erecta).</title>
        <authorList>
            <person name="Jiang F."/>
            <person name="Yuan L."/>
            <person name="Wang S."/>
            <person name="Wang H."/>
            <person name="Xu D."/>
            <person name="Wang A."/>
            <person name="Fan W."/>
        </authorList>
    </citation>
    <scope>NUCLEOTIDE SEQUENCE</scope>
    <source>
        <strain evidence="9">WSJ</strain>
        <tissue evidence="9">Leaf</tissue>
    </source>
</reference>
<gene>
    <name evidence="9" type="ORF">QVD17_36752</name>
</gene>
<keyword evidence="6 8" id="KW-1133">Transmembrane helix</keyword>
<dbReference type="PANTHER" id="PTHR33228:SF76">
    <property type="entry name" value="PROTEIN GLUTAMINE DUMPER 7"/>
    <property type="match status" value="1"/>
</dbReference>
<keyword evidence="5" id="KW-0029">Amino-acid transport</keyword>
<evidence type="ECO:0000256" key="8">
    <source>
        <dbReference type="SAM" id="Phobius"/>
    </source>
</evidence>
<dbReference type="GO" id="GO:0006865">
    <property type="term" value="P:amino acid transport"/>
    <property type="evidence" value="ECO:0007669"/>
    <property type="project" value="UniProtKB-KW"/>
</dbReference>
<dbReference type="PANTHER" id="PTHR33228">
    <property type="entry name" value="PROTEIN GLUTAMINE DUMPER 4-RELATED"/>
    <property type="match status" value="1"/>
</dbReference>
<dbReference type="InterPro" id="IPR040359">
    <property type="entry name" value="GDU"/>
</dbReference>
<evidence type="ECO:0000256" key="6">
    <source>
        <dbReference type="ARBA" id="ARBA00022989"/>
    </source>
</evidence>
<dbReference type="Proteomes" id="UP001229421">
    <property type="component" value="Unassembled WGS sequence"/>
</dbReference>
<comment type="similarity">
    <text evidence="2">Belongs to the GLUTAMINE DUMPER 1 (TC 9.B.60) family.</text>
</comment>
<protein>
    <submittedName>
        <fullName evidence="9">Uncharacterized protein</fullName>
    </submittedName>
</protein>
<keyword evidence="7 8" id="KW-0472">Membrane</keyword>
<evidence type="ECO:0000256" key="1">
    <source>
        <dbReference type="ARBA" id="ARBA00004167"/>
    </source>
</evidence>
<comment type="subcellular location">
    <subcellularLocation>
        <location evidence="1">Membrane</location>
        <topology evidence="1">Single-pass membrane protein</topology>
    </subcellularLocation>
</comment>
<comment type="caution">
    <text evidence="9">The sequence shown here is derived from an EMBL/GenBank/DDBJ whole genome shotgun (WGS) entry which is preliminary data.</text>
</comment>
<evidence type="ECO:0000256" key="4">
    <source>
        <dbReference type="ARBA" id="ARBA00022692"/>
    </source>
</evidence>
<name>A0AAD8JWZ0_TARER</name>
<evidence type="ECO:0000256" key="2">
    <source>
        <dbReference type="ARBA" id="ARBA00009977"/>
    </source>
</evidence>
<feature type="transmembrane region" description="Helical" evidence="8">
    <location>
        <begin position="12"/>
        <end position="33"/>
    </location>
</feature>
<keyword evidence="4 8" id="KW-0812">Transmembrane</keyword>
<organism evidence="9 10">
    <name type="scientific">Tagetes erecta</name>
    <name type="common">African marigold</name>
    <dbReference type="NCBI Taxonomy" id="13708"/>
    <lineage>
        <taxon>Eukaryota</taxon>
        <taxon>Viridiplantae</taxon>
        <taxon>Streptophyta</taxon>
        <taxon>Embryophyta</taxon>
        <taxon>Tracheophyta</taxon>
        <taxon>Spermatophyta</taxon>
        <taxon>Magnoliopsida</taxon>
        <taxon>eudicotyledons</taxon>
        <taxon>Gunneridae</taxon>
        <taxon>Pentapetalae</taxon>
        <taxon>asterids</taxon>
        <taxon>campanulids</taxon>
        <taxon>Asterales</taxon>
        <taxon>Asteraceae</taxon>
        <taxon>Asteroideae</taxon>
        <taxon>Heliantheae alliance</taxon>
        <taxon>Tageteae</taxon>
        <taxon>Tagetes</taxon>
    </lineage>
</organism>
<dbReference type="AlphaFoldDB" id="A0AAD8JWZ0"/>
<dbReference type="PROSITE" id="PS51257">
    <property type="entry name" value="PROKAR_LIPOPROTEIN"/>
    <property type="match status" value="1"/>
</dbReference>
<evidence type="ECO:0000313" key="9">
    <source>
        <dbReference type="EMBL" id="KAK1410217.1"/>
    </source>
</evidence>
<dbReference type="GO" id="GO:0016020">
    <property type="term" value="C:membrane"/>
    <property type="evidence" value="ECO:0007669"/>
    <property type="project" value="UniProtKB-SubCell"/>
</dbReference>
<dbReference type="EMBL" id="JAUHHV010000010">
    <property type="protein sequence ID" value="KAK1410217.1"/>
    <property type="molecule type" value="Genomic_DNA"/>
</dbReference>
<evidence type="ECO:0000256" key="3">
    <source>
        <dbReference type="ARBA" id="ARBA00022448"/>
    </source>
</evidence>
<evidence type="ECO:0000256" key="7">
    <source>
        <dbReference type="ARBA" id="ARBA00023136"/>
    </source>
</evidence>
<evidence type="ECO:0000256" key="5">
    <source>
        <dbReference type="ARBA" id="ARBA00022970"/>
    </source>
</evidence>